<keyword evidence="1" id="KW-0805">Transcription regulation</keyword>
<keyword evidence="6" id="KW-1185">Reference proteome</keyword>
<dbReference type="SUPFAM" id="SSF46785">
    <property type="entry name" value="Winged helix' DNA-binding domain"/>
    <property type="match status" value="1"/>
</dbReference>
<comment type="caution">
    <text evidence="5">The sequence shown here is derived from an EMBL/GenBank/DDBJ whole genome shotgun (WGS) entry which is preliminary data.</text>
</comment>
<protein>
    <recommendedName>
        <fullName evidence="7">Transcriptional antiterminator</fullName>
    </recommendedName>
</protein>
<dbReference type="STRING" id="1987383.A5844_000311"/>
<keyword evidence="2" id="KW-0804">Transcription</keyword>
<dbReference type="Pfam" id="PF08280">
    <property type="entry name" value="HTH_Mga"/>
    <property type="match status" value="1"/>
</dbReference>
<dbReference type="InterPro" id="IPR036390">
    <property type="entry name" value="WH_DNA-bd_sf"/>
</dbReference>
<dbReference type="InterPro" id="IPR007737">
    <property type="entry name" value="Mga_HTH"/>
</dbReference>
<dbReference type="Pfam" id="PF05043">
    <property type="entry name" value="Mga"/>
    <property type="match status" value="1"/>
</dbReference>
<evidence type="ECO:0008006" key="7">
    <source>
        <dbReference type="Google" id="ProtNLM"/>
    </source>
</evidence>
<dbReference type="InterPro" id="IPR013199">
    <property type="entry name" value="HTH_Mga_DNA-bd_dom"/>
</dbReference>
<dbReference type="Proteomes" id="UP000194933">
    <property type="component" value="Unassembled WGS sequence"/>
</dbReference>
<evidence type="ECO:0000256" key="2">
    <source>
        <dbReference type="ARBA" id="ARBA00023163"/>
    </source>
</evidence>
<dbReference type="EMBL" id="NGMO01000001">
    <property type="protein sequence ID" value="OTP12095.1"/>
    <property type="molecule type" value="Genomic_DNA"/>
</dbReference>
<feature type="domain" description="M protein trans-acting positive regulator (MGA) HTH" evidence="4">
    <location>
        <begin position="10"/>
        <end position="50"/>
    </location>
</feature>
<dbReference type="RefSeq" id="WP_086283308.1">
    <property type="nucleotide sequence ID" value="NZ_NGMO01000001.1"/>
</dbReference>
<evidence type="ECO:0000313" key="5">
    <source>
        <dbReference type="EMBL" id="OTP12095.1"/>
    </source>
</evidence>
<organism evidence="5 6">
    <name type="scientific">Candidatus Enterococcus wittei</name>
    <dbReference type="NCBI Taxonomy" id="1987383"/>
    <lineage>
        <taxon>Bacteria</taxon>
        <taxon>Bacillati</taxon>
        <taxon>Bacillota</taxon>
        <taxon>Bacilli</taxon>
        <taxon>Lactobacillales</taxon>
        <taxon>Enterococcaceae</taxon>
        <taxon>Enterococcus</taxon>
    </lineage>
</organism>
<proteinExistence type="predicted"/>
<dbReference type="PANTHER" id="PTHR30185">
    <property type="entry name" value="CRYPTIC BETA-GLUCOSIDE BGL OPERON ANTITERMINATOR"/>
    <property type="match status" value="1"/>
</dbReference>
<dbReference type="InterPro" id="IPR036388">
    <property type="entry name" value="WH-like_DNA-bd_sf"/>
</dbReference>
<dbReference type="InterPro" id="IPR050661">
    <property type="entry name" value="BglG_antiterminators"/>
</dbReference>
<name>A0A2C9XPG1_9ENTE</name>
<dbReference type="PANTHER" id="PTHR30185:SF18">
    <property type="entry name" value="TRANSCRIPTIONAL REGULATOR MTLR"/>
    <property type="match status" value="1"/>
</dbReference>
<dbReference type="AlphaFoldDB" id="A0A2C9XPG1"/>
<evidence type="ECO:0000259" key="4">
    <source>
        <dbReference type="Pfam" id="PF08280"/>
    </source>
</evidence>
<evidence type="ECO:0000313" key="6">
    <source>
        <dbReference type="Proteomes" id="UP000194933"/>
    </source>
</evidence>
<gene>
    <name evidence="5" type="ORF">A5844_000311</name>
</gene>
<dbReference type="Gene3D" id="1.10.10.10">
    <property type="entry name" value="Winged helix-like DNA-binding domain superfamily/Winged helix DNA-binding domain"/>
    <property type="match status" value="2"/>
</dbReference>
<evidence type="ECO:0000259" key="3">
    <source>
        <dbReference type="Pfam" id="PF05043"/>
    </source>
</evidence>
<feature type="domain" description="Mga helix-turn-helix" evidence="3">
    <location>
        <begin position="77"/>
        <end position="156"/>
    </location>
</feature>
<sequence length="490" mass="57971">MRKILDGRLKRQLKILEILWDTQWITTSELAEKIESSEKTTRNDLAEINEMISPLTIETSFRSGVLLKKNLTIPKAFIYSKILDKSLEYTLLENLFFAKAKSKDDLSDILYISETQVSRIINRINQAVKTYQFKITNNLEIIGDESNIRSFFSAYFSEKYSLPENVIKKDEVELISDIIEMFVKENTIWALMNNDNHLFLGSIKFQFFVCFTRLKQGYNLPPNFAPFVFYHLNNEIELLNRMEQVFAVELKEENLQQLFHEFYQPIHPTARFSHLDSEVDSVLQKKKVSSIISYLEDQYGVICEKRDKLIHDIYWTTMNVVRPTYILHNKKEEFCENIQRDSPLLVKNLKNSFFEIYSSLGSPFLSYIDEMVHQSVFKLLTSWPDLWSQVRKYRVKLRVALLLDSSYEHMCMLKEEIQFYFRHNIDIEILNPTTKIETSYLQKFDCILTDIYLDDHFGIPTIGISNYLDEDAINKLVDYYHIKVDEFVEV</sequence>
<evidence type="ECO:0000256" key="1">
    <source>
        <dbReference type="ARBA" id="ARBA00023015"/>
    </source>
</evidence>
<reference evidence="5 6" key="1">
    <citation type="submission" date="2017-05" db="EMBL/GenBank/DDBJ databases">
        <title>The Genome Sequence of Enterococcus sp. 10A9_DIV0425.</title>
        <authorList>
            <consortium name="The Broad Institute Genomics Platform"/>
            <consortium name="The Broad Institute Genomic Center for Infectious Diseases"/>
            <person name="Earl A."/>
            <person name="Manson A."/>
            <person name="Schwartman J."/>
            <person name="Gilmore M."/>
            <person name="Abouelleil A."/>
            <person name="Cao P."/>
            <person name="Chapman S."/>
            <person name="Cusick C."/>
            <person name="Shea T."/>
            <person name="Young S."/>
            <person name="Neafsey D."/>
            <person name="Nusbaum C."/>
            <person name="Birren B."/>
        </authorList>
    </citation>
    <scope>NUCLEOTIDE SEQUENCE [LARGE SCALE GENOMIC DNA]</scope>
    <source>
        <strain evidence="5 6">10A9_DIV0425</strain>
    </source>
</reference>
<accession>A0A2C9XPG1</accession>